<feature type="region of interest" description="Disordered" evidence="1">
    <location>
        <begin position="236"/>
        <end position="276"/>
    </location>
</feature>
<dbReference type="Proteomes" id="UP000011509">
    <property type="component" value="Unassembled WGS sequence"/>
</dbReference>
<name>M0EUI2_9EURY</name>
<feature type="compositionally biased region" description="Basic and acidic residues" evidence="1">
    <location>
        <begin position="35"/>
        <end position="47"/>
    </location>
</feature>
<dbReference type="EMBL" id="AOJL01000007">
    <property type="protein sequence ID" value="ELZ51451.1"/>
    <property type="molecule type" value="Genomic_DNA"/>
</dbReference>
<proteinExistence type="predicted"/>
<keyword evidence="3" id="KW-1185">Reference proteome</keyword>
<feature type="compositionally biased region" description="Low complexity" evidence="1">
    <location>
        <begin position="23"/>
        <end position="34"/>
    </location>
</feature>
<dbReference type="AlphaFoldDB" id="M0EUI2"/>
<evidence type="ECO:0000313" key="2">
    <source>
        <dbReference type="EMBL" id="ELZ51451.1"/>
    </source>
</evidence>
<evidence type="ECO:0000313" key="3">
    <source>
        <dbReference type="Proteomes" id="UP000011509"/>
    </source>
</evidence>
<dbReference type="PATRIC" id="fig|1227466.3.peg.186"/>
<feature type="compositionally biased region" description="Basic and acidic residues" evidence="1">
    <location>
        <begin position="1"/>
        <end position="17"/>
    </location>
</feature>
<dbReference type="STRING" id="1227466.C464_00914"/>
<organism evidence="2 3">
    <name type="scientific">Halorubrum coriense DSM 10284</name>
    <dbReference type="NCBI Taxonomy" id="1227466"/>
    <lineage>
        <taxon>Archaea</taxon>
        <taxon>Methanobacteriati</taxon>
        <taxon>Methanobacteriota</taxon>
        <taxon>Stenosarchaea group</taxon>
        <taxon>Halobacteria</taxon>
        <taxon>Halobacteriales</taxon>
        <taxon>Haloferacaceae</taxon>
        <taxon>Halorubrum</taxon>
    </lineage>
</organism>
<accession>M0EUI2</accession>
<sequence length="276" mass="28811">MPDHAHGVEPSRTEAEATARSNAATGTEAATGSEVAREAEPVDDGIEARLRAAERAVTGDEARPADVAAGAEATAERLGLVAHLRVETREEAGRDAVRVPSRFVDETTAASRAIRRKKVESAIEDHARRAVASVPDERVPKPVRSVGAGVPVAPVPGYWVATVNAWNVQVRGEYPRFTLRANVGTPDRPFEYVRDPGPVSVDLNGESVTLGSTETVAFETRTIVVVAVPAGPPGVGDVDGTRVETSGGWPCPGPLSSSPGEKSACAGGERSAGREN</sequence>
<reference evidence="2 3" key="1">
    <citation type="journal article" date="2014" name="PLoS Genet.">
        <title>Phylogenetically driven sequencing of extremely halophilic archaea reveals strategies for static and dynamic osmo-response.</title>
        <authorList>
            <person name="Becker E.A."/>
            <person name="Seitzer P.M."/>
            <person name="Tritt A."/>
            <person name="Larsen D."/>
            <person name="Krusor M."/>
            <person name="Yao A.I."/>
            <person name="Wu D."/>
            <person name="Madern D."/>
            <person name="Eisen J.A."/>
            <person name="Darling A.E."/>
            <person name="Facciotti M.T."/>
        </authorList>
    </citation>
    <scope>NUCLEOTIDE SEQUENCE [LARGE SCALE GENOMIC DNA]</scope>
    <source>
        <strain evidence="2 3">DSM 10284</strain>
    </source>
</reference>
<comment type="caution">
    <text evidence="2">The sequence shown here is derived from an EMBL/GenBank/DDBJ whole genome shotgun (WGS) entry which is preliminary data.</text>
</comment>
<dbReference type="RefSeq" id="WP_006111590.1">
    <property type="nucleotide sequence ID" value="NZ_AOJL01000007.1"/>
</dbReference>
<evidence type="ECO:0000256" key="1">
    <source>
        <dbReference type="SAM" id="MobiDB-lite"/>
    </source>
</evidence>
<dbReference type="Pfam" id="PF23957">
    <property type="entry name" value="DUF7286"/>
    <property type="match status" value="1"/>
</dbReference>
<protein>
    <submittedName>
        <fullName evidence="2">Uncharacterized protein</fullName>
    </submittedName>
</protein>
<dbReference type="InterPro" id="IPR055710">
    <property type="entry name" value="DUF7286"/>
</dbReference>
<gene>
    <name evidence="2" type="ORF">C464_00914</name>
</gene>
<feature type="region of interest" description="Disordered" evidence="1">
    <location>
        <begin position="1"/>
        <end position="47"/>
    </location>
</feature>